<evidence type="ECO:0000256" key="1">
    <source>
        <dbReference type="SAM" id="MobiDB-lite"/>
    </source>
</evidence>
<name>A0A9P7N1G1_9HYPO</name>
<dbReference type="AlphaFoldDB" id="A0A9P7N1G1"/>
<proteinExistence type="predicted"/>
<sequence length="165" mass="18418">MWTLSQQQEQRIMNEDMLHSVSFHLQFIHTMYYVLPRFSKPPFAPLSKNKRPEPSGGGPQRGVACRRGNSLKHMSMAITAAAEYNCSSPTLSGPMCHMSKQHAREPMKVTHPYITPASSVAPDVGLEAEAQAESFATRYSIRGSWTKASAYRKPWNQGSGCMDVK</sequence>
<keyword evidence="3" id="KW-1185">Reference proteome</keyword>
<gene>
    <name evidence="2" type="ORF">E4U43_006849</name>
</gene>
<dbReference type="Proteomes" id="UP000748025">
    <property type="component" value="Unassembled WGS sequence"/>
</dbReference>
<protein>
    <submittedName>
        <fullName evidence="2">Uncharacterized protein</fullName>
    </submittedName>
</protein>
<organism evidence="2 3">
    <name type="scientific">Claviceps pusilla</name>
    <dbReference type="NCBI Taxonomy" id="123648"/>
    <lineage>
        <taxon>Eukaryota</taxon>
        <taxon>Fungi</taxon>
        <taxon>Dikarya</taxon>
        <taxon>Ascomycota</taxon>
        <taxon>Pezizomycotina</taxon>
        <taxon>Sordariomycetes</taxon>
        <taxon>Hypocreomycetidae</taxon>
        <taxon>Hypocreales</taxon>
        <taxon>Clavicipitaceae</taxon>
        <taxon>Claviceps</taxon>
    </lineage>
</organism>
<feature type="region of interest" description="Disordered" evidence="1">
    <location>
        <begin position="45"/>
        <end position="65"/>
    </location>
</feature>
<evidence type="ECO:0000313" key="2">
    <source>
        <dbReference type="EMBL" id="KAG5979640.1"/>
    </source>
</evidence>
<reference evidence="2" key="1">
    <citation type="journal article" date="2020" name="bioRxiv">
        <title>Whole genome comparisons of ergot fungi reveals the divergence and evolution of species within the genus Claviceps are the result of varying mechanisms driving genome evolution and host range expansion.</title>
        <authorList>
            <person name="Wyka S.A."/>
            <person name="Mondo S.J."/>
            <person name="Liu M."/>
            <person name="Dettman J."/>
            <person name="Nalam V."/>
            <person name="Broders K.D."/>
        </authorList>
    </citation>
    <scope>NUCLEOTIDE SEQUENCE</scope>
    <source>
        <strain evidence="2">CCC 602</strain>
    </source>
</reference>
<accession>A0A9P7N1G1</accession>
<dbReference type="EMBL" id="SRPW01004904">
    <property type="protein sequence ID" value="KAG5979640.1"/>
    <property type="molecule type" value="Genomic_DNA"/>
</dbReference>
<comment type="caution">
    <text evidence="2">The sequence shown here is derived from an EMBL/GenBank/DDBJ whole genome shotgun (WGS) entry which is preliminary data.</text>
</comment>
<evidence type="ECO:0000313" key="3">
    <source>
        <dbReference type="Proteomes" id="UP000748025"/>
    </source>
</evidence>